<proteinExistence type="predicted"/>
<accession>A0A6A6SXZ3</accession>
<feature type="compositionally biased region" description="Polar residues" evidence="1">
    <location>
        <begin position="1290"/>
        <end position="1324"/>
    </location>
</feature>
<evidence type="ECO:0000313" key="4">
    <source>
        <dbReference type="Proteomes" id="UP000799324"/>
    </source>
</evidence>
<reference evidence="3" key="1">
    <citation type="journal article" date="2020" name="Stud. Mycol.">
        <title>101 Dothideomycetes genomes: a test case for predicting lifestyles and emergence of pathogens.</title>
        <authorList>
            <person name="Haridas S."/>
            <person name="Albert R."/>
            <person name="Binder M."/>
            <person name="Bloem J."/>
            <person name="Labutti K."/>
            <person name="Salamov A."/>
            <person name="Andreopoulos B."/>
            <person name="Baker S."/>
            <person name="Barry K."/>
            <person name="Bills G."/>
            <person name="Bluhm B."/>
            <person name="Cannon C."/>
            <person name="Castanera R."/>
            <person name="Culley D."/>
            <person name="Daum C."/>
            <person name="Ezra D."/>
            <person name="Gonzalez J."/>
            <person name="Henrissat B."/>
            <person name="Kuo A."/>
            <person name="Liang C."/>
            <person name="Lipzen A."/>
            <person name="Lutzoni F."/>
            <person name="Magnuson J."/>
            <person name="Mondo S."/>
            <person name="Nolan M."/>
            <person name="Ohm R."/>
            <person name="Pangilinan J."/>
            <person name="Park H.-J."/>
            <person name="Ramirez L."/>
            <person name="Alfaro M."/>
            <person name="Sun H."/>
            <person name="Tritt A."/>
            <person name="Yoshinaga Y."/>
            <person name="Zwiers L.-H."/>
            <person name="Turgeon B."/>
            <person name="Goodwin S."/>
            <person name="Spatafora J."/>
            <person name="Crous P."/>
            <person name="Grigoriev I."/>
        </authorList>
    </citation>
    <scope>NUCLEOTIDE SEQUENCE</scope>
    <source>
        <strain evidence="3">CBS 122681</strain>
    </source>
</reference>
<feature type="compositionally biased region" description="Basic and acidic residues" evidence="1">
    <location>
        <begin position="1233"/>
        <end position="1249"/>
    </location>
</feature>
<gene>
    <name evidence="3" type="ORF">K491DRAFT_718993</name>
</gene>
<dbReference type="Pfam" id="PF26639">
    <property type="entry name" value="Het-6_barrel"/>
    <property type="match status" value="1"/>
</dbReference>
<keyword evidence="4" id="KW-1185">Reference proteome</keyword>
<dbReference type="InterPro" id="IPR036890">
    <property type="entry name" value="HATPase_C_sf"/>
</dbReference>
<dbReference type="Proteomes" id="UP000799324">
    <property type="component" value="Unassembled WGS sequence"/>
</dbReference>
<dbReference type="PANTHER" id="PTHR24148">
    <property type="entry name" value="ANKYRIN REPEAT DOMAIN-CONTAINING PROTEIN 39 HOMOLOG-RELATED"/>
    <property type="match status" value="1"/>
</dbReference>
<dbReference type="PANTHER" id="PTHR24148:SF73">
    <property type="entry name" value="HET DOMAIN PROTEIN (AFU_ORTHOLOGUE AFUA_8G01020)"/>
    <property type="match status" value="1"/>
</dbReference>
<feature type="region of interest" description="Disordered" evidence="1">
    <location>
        <begin position="1219"/>
        <end position="1356"/>
    </location>
</feature>
<dbReference type="SUPFAM" id="SSF55874">
    <property type="entry name" value="ATPase domain of HSP90 chaperone/DNA topoisomerase II/histidine kinase"/>
    <property type="match status" value="1"/>
</dbReference>
<protein>
    <recommendedName>
        <fullName evidence="2">Heterokaryon incompatibility domain-containing protein</fullName>
    </recommendedName>
</protein>
<dbReference type="EMBL" id="MU004403">
    <property type="protein sequence ID" value="KAF2652400.1"/>
    <property type="molecule type" value="Genomic_DNA"/>
</dbReference>
<feature type="compositionally biased region" description="Basic and acidic residues" evidence="1">
    <location>
        <begin position="1327"/>
        <end position="1339"/>
    </location>
</feature>
<dbReference type="InterPro" id="IPR052895">
    <property type="entry name" value="HetReg/Transcr_Mod"/>
</dbReference>
<dbReference type="OrthoDB" id="1262810at2759"/>
<sequence length="2305" mass="261782">MPRGSDSRETARKHIEDIRRRNNTTGDGTLEFLSEQLNSEPSHFILELLQNADDTEYVAEPTVNIRFSDSRLLFECNEVGFTEADVEALCDTNKSTKTKKHPSRRQIGEKGIGFKSVFKVCSTVWIKSGGYQFKFDKNLPSGRVRPIWDPFPVEMTEGYTGILIHLDYEHKKGIRDALKALDPIILLFLQQIRTVNISIHADGIIARARRPSSSKLTAESIPKTPGVLNRIRCERNSSGSSMMVFRHPVTNLPYHKLRPNHRDAEIILAFPEEFETSQKYDLGGVYAYLPVGKYGIQFYVQSDFIATASREKIDKNAWNLHLIRELSVALVEAIKQFKDGSDSPLRYSWPWLVRFEIAELDIFRSLPGELEAKLSDTAILEDVQGNLMRPSNLMRVPKQFTDNNGTPLIPPEYCTRHPLHIKYLVGSGGNLEFFQRIGVKMQTASEFLDDLRRFMTKASDRFRKMPISWYAQLCNILMTLLKDHREEIVALEIVPLSSDDWIAPSAGYCYFPVEPQDELKFPSSVPNVFIVHPEVMKNQSHAELLRAIGIKNGTPTDLCKHIVDEHAEYSWKYTWSDPHQMLEKLKTLYRPEDLRSHVEFLYRSGWTPEKTKHHEAPDLWWTDENGEFGRTSDMYMRSSEPHSASFISDGCQSSLHFLHPSYMEAFSDEPDWMEFLIKTAKVRKMLRIATSSDGINYTLHDDFKRLAEENPLRILQMLRETWSFHGPWFTGFRGNVHGDAPSTLGESSKQELSRAVREITVPCHSGKWPIEIKLAEAYLPRKRLLELCDANMFERCGRTVENCVVCRTLGPLQSKQHAEKSRGAVPVNKLLDVSDAEEPSWDFLDHFGVILELTASVFIKHLRQIRGTNVSHEHMKQIYTHLEQFVDGPDGKDILKAFGNNASIYVPESIGASRGSWYTISSSVWDGPSCFKRVPRLESFYPHRKYLFVTKLGLTKANAEHLKLEAEQLRESDDIEHISSILAHISSLATFAKTPFKSIRMIPVRLKSPKSETFVLRSSDDKTWFVPDRHHLRKAFFGLVELAELSLLNSVQLKGLIEGLDLEERCLSKVTVQTGFKAEHPKPLEKYTAALRKKVPYIQSAILSHYVIQDSAEIISSFENIRAVRCERIGNSWKLKFANRVVDSHPDETDVSCRVEEEALVIYIAWENISEEDLLHEPPPLEMSNRLLEFCGIEDIEDATRLTQILAYSNLSRLENDMKAWPSRRKQTKVRKKAPEPVRSESEDTRQEQVEQGNGRDSIPTDMRTTEKSASSRNLGADQRTSGEAAAATPWQNTTRETIQGADTVSQTSEKNQSTPQAQGTPGLQRNDGDTSGKGEFPARDTSVQMLENNADHSRKEKEFGIADDMTHTIDEVTDSHEVDSVDRSVLELVQKANQELGGVLSDKGISQMFSRQGGDMKKRLAEIKERYKEPDHSGGFDVDWTSEGVDNDTPSPKQRNKKHFSSQRRGRKHLSPKHPKRTVASINSREHSSDERTPSQQRADFVPSRDYDEIASSNGRYRRGVERFHMRSGRVSLIDSSPRMVFYGEDTKDTQYLAELYMSRYFEKFLGKKEDGKHIYSPNMHWTSELRLRNGHAPFSPESGSKDFVHSAFTIINIEGNFMKLMGEKYAADGVPLAETCTFHIEARTMTAVNAQSPIEHVYIIARVYNIHADPGFALYADPWKLYLERIISLETDSSFEGRVTTTESAILFQDSIGKGLAEDIRQIYNGLYVSDQEIRLLQLKPGGNDEPLQGELIVKDLRDPTTSFWAISYVWGSRPNDQSPLFKTSQGEIRITDSLNECLRYLRKERVDALLWADAVCIDQSNNIEKNMQVRRMGSLYDSAEKVVIWTGGERKEDCYAMDWLRKLRGLPYNASDSDLDPATKIDRIAGFLTRAWFRRTWTVQELVFGSDVAIICGDQEIGWDHFIAVIIQCEKELSERSQALESSGPVLHLNRTRSLYKIEGRRYTLLELLEMFHYTESSKARDKLFAILHMATDAMDVKAFYPDYESTDEAILARYAKQYVASHEWLQLLYRAGSGKSSDFCTWIPDLMNSRPLRPKTYMPTISSWVISDPGDGTHSFSAGPPGSRGVVVHDPSPTYAAPVLALKGYILVSIGDCLDLDASSHFLGFSNVLESLKRMTTWGGYKDVSPDWKDDLLVKCLIGDSMGPYQKNQRLSELEAWPTDLVSTICRIQLDQDAAQQMNGMSGKSHALVNAYLQTAGKFLGLIPNAKVCVTAAKGYVGIVPGATQPNDQVVLLFGSKVPFVIREDRSAGRYKLIGECYLHGIMHFKDSILSGLVEREICLS</sequence>
<name>A0A6A6SXZ3_9PLEO</name>
<evidence type="ECO:0000313" key="3">
    <source>
        <dbReference type="EMBL" id="KAF2652400.1"/>
    </source>
</evidence>
<dbReference type="Gene3D" id="3.30.565.10">
    <property type="entry name" value="Histidine kinase-like ATPase, C-terminal domain"/>
    <property type="match status" value="1"/>
</dbReference>
<organism evidence="3 4">
    <name type="scientific">Lophiostoma macrostomum CBS 122681</name>
    <dbReference type="NCBI Taxonomy" id="1314788"/>
    <lineage>
        <taxon>Eukaryota</taxon>
        <taxon>Fungi</taxon>
        <taxon>Dikarya</taxon>
        <taxon>Ascomycota</taxon>
        <taxon>Pezizomycotina</taxon>
        <taxon>Dothideomycetes</taxon>
        <taxon>Pleosporomycetidae</taxon>
        <taxon>Pleosporales</taxon>
        <taxon>Lophiostomataceae</taxon>
        <taxon>Lophiostoma</taxon>
    </lineage>
</organism>
<dbReference type="NCBIfam" id="NF047352">
    <property type="entry name" value="P_loop_sacsin"/>
    <property type="match status" value="1"/>
</dbReference>
<feature type="domain" description="Heterokaryon incompatibility" evidence="2">
    <location>
        <begin position="1767"/>
        <end position="1904"/>
    </location>
</feature>
<feature type="compositionally biased region" description="Basic and acidic residues" evidence="1">
    <location>
        <begin position="1485"/>
        <end position="1494"/>
    </location>
</feature>
<feature type="compositionally biased region" description="Basic residues" evidence="1">
    <location>
        <begin position="1222"/>
        <end position="1232"/>
    </location>
</feature>
<dbReference type="InterPro" id="IPR010730">
    <property type="entry name" value="HET"/>
</dbReference>
<feature type="region of interest" description="Disordered" evidence="1">
    <location>
        <begin position="1427"/>
        <end position="1507"/>
    </location>
</feature>
<feature type="compositionally biased region" description="Polar residues" evidence="1">
    <location>
        <begin position="1268"/>
        <end position="1282"/>
    </location>
</feature>
<evidence type="ECO:0000256" key="1">
    <source>
        <dbReference type="SAM" id="MobiDB-lite"/>
    </source>
</evidence>
<evidence type="ECO:0000259" key="2">
    <source>
        <dbReference type="Pfam" id="PF06985"/>
    </source>
</evidence>
<dbReference type="Pfam" id="PF06985">
    <property type="entry name" value="HET"/>
    <property type="match status" value="1"/>
</dbReference>
<feature type="compositionally biased region" description="Basic residues" evidence="1">
    <location>
        <begin position="1455"/>
        <end position="1478"/>
    </location>
</feature>